<dbReference type="GO" id="GO:0006954">
    <property type="term" value="P:inflammatory response"/>
    <property type="evidence" value="ECO:0007669"/>
    <property type="project" value="TreeGrafter"/>
</dbReference>
<dbReference type="Gene3D" id="2.60.120.260">
    <property type="entry name" value="Galactose-binding domain-like"/>
    <property type="match status" value="1"/>
</dbReference>
<keyword evidence="10" id="KW-0175">Coiled coil</keyword>
<dbReference type="InterPro" id="IPR006586">
    <property type="entry name" value="ADAM_Cys-rich"/>
</dbReference>
<evidence type="ECO:0000256" key="11">
    <source>
        <dbReference type="SAM" id="MobiDB-lite"/>
    </source>
</evidence>
<name>A0AAD8Z5L8_9TELE</name>
<dbReference type="GO" id="GO:0002693">
    <property type="term" value="P:positive regulation of cellular extravasation"/>
    <property type="evidence" value="ECO:0007669"/>
    <property type="project" value="TreeGrafter"/>
</dbReference>
<evidence type="ECO:0000256" key="7">
    <source>
        <dbReference type="PROSITE-ProRule" id="PRU00068"/>
    </source>
</evidence>
<feature type="transmembrane region" description="Helical" evidence="12">
    <location>
        <begin position="626"/>
        <end position="651"/>
    </location>
</feature>
<organism evidence="16 17">
    <name type="scientific">Electrophorus voltai</name>
    <dbReference type="NCBI Taxonomy" id="2609070"/>
    <lineage>
        <taxon>Eukaryota</taxon>
        <taxon>Metazoa</taxon>
        <taxon>Chordata</taxon>
        <taxon>Craniata</taxon>
        <taxon>Vertebrata</taxon>
        <taxon>Euteleostomi</taxon>
        <taxon>Actinopterygii</taxon>
        <taxon>Neopterygii</taxon>
        <taxon>Teleostei</taxon>
        <taxon>Ostariophysi</taxon>
        <taxon>Gymnotiformes</taxon>
        <taxon>Gymnotoidei</taxon>
        <taxon>Gymnotidae</taxon>
        <taxon>Electrophorus</taxon>
    </lineage>
</organism>
<keyword evidence="5 12" id="KW-0472">Membrane</keyword>
<keyword evidence="17" id="KW-1185">Reference proteome</keyword>
<feature type="disulfide bond" evidence="7">
    <location>
        <begin position="426"/>
        <end position="446"/>
    </location>
</feature>
<dbReference type="GO" id="GO:0005886">
    <property type="term" value="C:plasma membrane"/>
    <property type="evidence" value="ECO:0007669"/>
    <property type="project" value="UniProtKB-ARBA"/>
</dbReference>
<evidence type="ECO:0000256" key="12">
    <source>
        <dbReference type="SAM" id="Phobius"/>
    </source>
</evidence>
<sequence length="945" mass="105122">MRMISENFNEFSVAANRQLAHVKHYDVVRLQNLKGRMKRSVTSQQKYPDRTEFALVVDGKNITIYLEKNRELLGKNYTLTHYTKNGMKVTTLPSKLDHCYYQGHIQNVKDSSVSVGLCSGIRGFLRAENQVYLIEPLEESVKGDHALYKQEHLQTKRAAAGYINDTVNYLGPRFAGLYKSGNMKNKGIGGQRFVELVLVADHKLFKKIGNLVRIEKRMMEIANHVDKLYRPLNIRIMLVGLEVWTNGDQIEVSSQPSTTLDRFLKWRKDDLLKRKKHDNAQFVTAVDFEGSTVGLAPVSVMCSHNSGAVNEDHSDNSIGVASTIAHEMGHNLGMSHDMTKCVCPTTSQDQGCVMEDSIGIVYPKAFSSCSKVALETFLQNYDVSCLLDLPNDDALYGGPVCGNAFVEKGEECDCGTVELKKAGSLCRRSAHDCDLDDFCTGESAYCPKDEYKMNGLPCNSNQGYCYNGQCPTHTEHCQKLWGPDADVDSNACFELNAFDQSCSRPKYGKCAEQHIKCGKIYCSGGNEFPITQTKYMQSMGMRKCYLAVKPSSTEEIGMVPTGTKCGTNKVCYNSFCQDIGIYGPKNCSAKCNNHGVCNHERQCHCDPGWAPPYCDVKLSELNKKDAVVIGVTTSIAILLLIIIVIAALACCRTRSTFPKKRSFKEKDTNSGQSNPVFQTGSANNSPRSGPPRVSHPTFLESTTTQACKPLFRPTAPNRPAPEIVRPCMVRPNVPSISLIQAKPLLPPSKPLPPSRPLPPLMSKSVNNPKSPPVPPAKPSGKQPAWKPSQVFSKLNFHVPEDTVKKIVLSSPGIIEPVLWALRERLEDKRKGGVSNGIEVLEYYSTINDKSHTENHQVIIENSLKTAAHVKNTQKSSALLVPGPNVDPAFRLLLEEKEQDLLALQETVKILQIKVNRLEHLVHLKDLRIEDLMKHLERYKARTNIV</sequence>
<evidence type="ECO:0000259" key="14">
    <source>
        <dbReference type="PROSITE" id="PS50214"/>
    </source>
</evidence>
<proteinExistence type="predicted"/>
<evidence type="ECO:0000313" key="16">
    <source>
        <dbReference type="EMBL" id="KAK1791765.1"/>
    </source>
</evidence>
<reference evidence="16" key="1">
    <citation type="submission" date="2023-03" db="EMBL/GenBank/DDBJ databases">
        <title>Electrophorus voltai genome.</title>
        <authorList>
            <person name="Bian C."/>
        </authorList>
    </citation>
    <scope>NUCLEOTIDE SEQUENCE</scope>
    <source>
        <strain evidence="16">CB-2022</strain>
        <tissue evidence="16">Muscle</tissue>
    </source>
</reference>
<dbReference type="PROSITE" id="PS50215">
    <property type="entry name" value="ADAM_MEPRO"/>
    <property type="match status" value="1"/>
</dbReference>
<dbReference type="InterPro" id="IPR013111">
    <property type="entry name" value="EGF_extracell"/>
</dbReference>
<keyword evidence="3 12" id="KW-0812">Transmembrane</keyword>
<dbReference type="EMBL" id="JAROKS010000020">
    <property type="protein sequence ID" value="KAK1791765.1"/>
    <property type="molecule type" value="Genomic_DNA"/>
</dbReference>
<feature type="disulfide bond" evidence="8">
    <location>
        <begin position="587"/>
        <end position="597"/>
    </location>
</feature>
<feature type="disulfide bond" evidence="8">
    <location>
        <begin position="605"/>
        <end position="614"/>
    </location>
</feature>
<feature type="compositionally biased region" description="Polar residues" evidence="11">
    <location>
        <begin position="669"/>
        <end position="687"/>
    </location>
</feature>
<keyword evidence="2 8" id="KW-0245">EGF-like domain</keyword>
<keyword evidence="6 8" id="KW-1015">Disulfide bond</keyword>
<dbReference type="GO" id="GO:0051044">
    <property type="term" value="P:positive regulation of membrane protein ectodomain proteolysis"/>
    <property type="evidence" value="ECO:0007669"/>
    <property type="project" value="TreeGrafter"/>
</dbReference>
<protein>
    <recommendedName>
        <fullName evidence="18">Disintegrin and metalloproteinase domain-containing protein 8</fullName>
    </recommendedName>
</protein>
<evidence type="ECO:0000256" key="6">
    <source>
        <dbReference type="ARBA" id="ARBA00023157"/>
    </source>
</evidence>
<dbReference type="SMART" id="SM00608">
    <property type="entry name" value="ACR"/>
    <property type="match status" value="1"/>
</dbReference>
<evidence type="ECO:0000313" key="17">
    <source>
        <dbReference type="Proteomes" id="UP001239994"/>
    </source>
</evidence>
<keyword evidence="9" id="KW-0862">Zinc</keyword>
<feature type="domain" description="EGF-like" evidence="13">
    <location>
        <begin position="583"/>
        <end position="615"/>
    </location>
</feature>
<feature type="coiled-coil region" evidence="10">
    <location>
        <begin position="893"/>
        <end position="920"/>
    </location>
</feature>
<dbReference type="GO" id="GO:0050839">
    <property type="term" value="F:cell adhesion molecule binding"/>
    <property type="evidence" value="ECO:0007669"/>
    <property type="project" value="TreeGrafter"/>
</dbReference>
<feature type="binding site" evidence="9">
    <location>
        <position position="330"/>
    </location>
    <ligand>
        <name>Zn(2+)</name>
        <dbReference type="ChEBI" id="CHEBI:29105"/>
        <note>catalytic</note>
    </ligand>
</feature>
<dbReference type="Pfam" id="PF07974">
    <property type="entry name" value="EGF_2"/>
    <property type="match status" value="1"/>
</dbReference>
<dbReference type="InterPro" id="IPR036872">
    <property type="entry name" value="CH_dom_sf"/>
</dbReference>
<dbReference type="Gene3D" id="4.10.70.10">
    <property type="entry name" value="Disintegrin domain"/>
    <property type="match status" value="1"/>
</dbReference>
<gene>
    <name evidence="16" type="ORF">P4O66_013743</name>
</gene>
<feature type="region of interest" description="Disordered" evidence="11">
    <location>
        <begin position="743"/>
        <end position="786"/>
    </location>
</feature>
<feature type="domain" description="Disintegrin" evidence="14">
    <location>
        <begin position="398"/>
        <end position="454"/>
    </location>
</feature>
<dbReference type="Pfam" id="PF01421">
    <property type="entry name" value="Reprolysin"/>
    <property type="match status" value="1"/>
</dbReference>
<evidence type="ECO:0000256" key="8">
    <source>
        <dbReference type="PROSITE-ProRule" id="PRU00076"/>
    </source>
</evidence>
<comment type="subcellular location">
    <subcellularLocation>
        <location evidence="1">Membrane</location>
        <topology evidence="1">Single-pass membrane protein</topology>
    </subcellularLocation>
</comment>
<dbReference type="InterPro" id="IPR034027">
    <property type="entry name" value="Reprolysin_adamalysin"/>
</dbReference>
<dbReference type="FunFam" id="3.40.390.10:FF:000002">
    <property type="entry name" value="Disintegrin and metalloproteinase domain-containing protein 22"/>
    <property type="match status" value="1"/>
</dbReference>
<feature type="binding site" evidence="9">
    <location>
        <position position="326"/>
    </location>
    <ligand>
        <name>Zn(2+)</name>
        <dbReference type="ChEBI" id="CHEBI:29105"/>
        <note>catalytic</note>
    </ligand>
</feature>
<accession>A0AAD8Z5L8</accession>
<evidence type="ECO:0000259" key="13">
    <source>
        <dbReference type="PROSITE" id="PS50026"/>
    </source>
</evidence>
<evidence type="ECO:0008006" key="18">
    <source>
        <dbReference type="Google" id="ProtNLM"/>
    </source>
</evidence>
<dbReference type="GO" id="GO:0022407">
    <property type="term" value="P:regulation of cell-cell adhesion"/>
    <property type="evidence" value="ECO:0007669"/>
    <property type="project" value="TreeGrafter"/>
</dbReference>
<dbReference type="SUPFAM" id="SSF55486">
    <property type="entry name" value="Metalloproteases ('zincins'), catalytic domain"/>
    <property type="match status" value="1"/>
</dbReference>
<evidence type="ECO:0000256" key="9">
    <source>
        <dbReference type="PROSITE-ProRule" id="PRU00276"/>
    </source>
</evidence>
<keyword evidence="9" id="KW-0479">Metal-binding</keyword>
<dbReference type="CDD" id="cd04269">
    <property type="entry name" value="ZnMc_adamalysin_II_like"/>
    <property type="match status" value="1"/>
</dbReference>
<feature type="domain" description="Peptidase M12B" evidence="15">
    <location>
        <begin position="192"/>
        <end position="390"/>
    </location>
</feature>
<dbReference type="PROSITE" id="PS01186">
    <property type="entry name" value="EGF_2"/>
    <property type="match status" value="1"/>
</dbReference>
<dbReference type="InterPro" id="IPR001762">
    <property type="entry name" value="Disintegrin_dom"/>
</dbReference>
<evidence type="ECO:0000256" key="5">
    <source>
        <dbReference type="ARBA" id="ARBA00023136"/>
    </source>
</evidence>
<dbReference type="PROSITE" id="PS50214">
    <property type="entry name" value="DISINTEGRIN_2"/>
    <property type="match status" value="1"/>
</dbReference>
<evidence type="ECO:0000256" key="2">
    <source>
        <dbReference type="ARBA" id="ARBA00022536"/>
    </source>
</evidence>
<dbReference type="GO" id="GO:0004222">
    <property type="term" value="F:metalloendopeptidase activity"/>
    <property type="evidence" value="ECO:0007669"/>
    <property type="project" value="InterPro"/>
</dbReference>
<dbReference type="SMART" id="SM00050">
    <property type="entry name" value="DISIN"/>
    <property type="match status" value="1"/>
</dbReference>
<feature type="compositionally biased region" description="Pro residues" evidence="11">
    <location>
        <begin position="744"/>
        <end position="759"/>
    </location>
</feature>
<dbReference type="Gene3D" id="3.40.390.10">
    <property type="entry name" value="Collagenase (Catalytic Domain)"/>
    <property type="match status" value="1"/>
</dbReference>
<dbReference type="PROSITE" id="PS50026">
    <property type="entry name" value="EGF_3"/>
    <property type="match status" value="1"/>
</dbReference>
<feature type="active site" evidence="9">
    <location>
        <position position="327"/>
    </location>
</feature>
<evidence type="ECO:0000256" key="10">
    <source>
        <dbReference type="SAM" id="Coils"/>
    </source>
</evidence>
<dbReference type="InterPro" id="IPR024079">
    <property type="entry name" value="MetalloPept_cat_dom_sf"/>
</dbReference>
<keyword evidence="4 12" id="KW-1133">Transmembrane helix</keyword>
<dbReference type="InterPro" id="IPR000742">
    <property type="entry name" value="EGF"/>
</dbReference>
<dbReference type="InterPro" id="IPR036436">
    <property type="entry name" value="Disintegrin_dom_sf"/>
</dbReference>
<dbReference type="Pfam" id="PF08516">
    <property type="entry name" value="ADAM_CR"/>
    <property type="match status" value="1"/>
</dbReference>
<dbReference type="Gene3D" id="1.10.418.10">
    <property type="entry name" value="Calponin-like domain"/>
    <property type="match status" value="1"/>
</dbReference>
<dbReference type="Proteomes" id="UP001239994">
    <property type="component" value="Unassembled WGS sequence"/>
</dbReference>
<dbReference type="SUPFAM" id="SSF57552">
    <property type="entry name" value="Blood coagulation inhibitor (disintegrin)"/>
    <property type="match status" value="1"/>
</dbReference>
<dbReference type="GO" id="GO:0006508">
    <property type="term" value="P:proteolysis"/>
    <property type="evidence" value="ECO:0007669"/>
    <property type="project" value="InterPro"/>
</dbReference>
<dbReference type="InterPro" id="IPR001590">
    <property type="entry name" value="Peptidase_M12B"/>
</dbReference>
<evidence type="ECO:0000256" key="4">
    <source>
        <dbReference type="ARBA" id="ARBA00022989"/>
    </source>
</evidence>
<dbReference type="GO" id="GO:0046872">
    <property type="term" value="F:metal ion binding"/>
    <property type="evidence" value="ECO:0007669"/>
    <property type="project" value="UniProtKB-KW"/>
</dbReference>
<dbReference type="AlphaFoldDB" id="A0AAD8Z5L8"/>
<evidence type="ECO:0000256" key="1">
    <source>
        <dbReference type="ARBA" id="ARBA00004167"/>
    </source>
</evidence>
<evidence type="ECO:0000256" key="3">
    <source>
        <dbReference type="ARBA" id="ARBA00022692"/>
    </source>
</evidence>
<comment type="caution">
    <text evidence="8">Lacks conserved residue(s) required for the propagation of feature annotation.</text>
</comment>
<dbReference type="PANTHER" id="PTHR11905:SF20">
    <property type="entry name" value="DISINTEGRIN AND METALLOPROTEINASE DOMAIN-CONTAINING PROTEIN 8"/>
    <property type="match status" value="1"/>
</dbReference>
<comment type="caution">
    <text evidence="16">The sequence shown here is derived from an EMBL/GenBank/DDBJ whole genome shotgun (WGS) entry which is preliminary data.</text>
</comment>
<feature type="region of interest" description="Disordered" evidence="11">
    <location>
        <begin position="661"/>
        <end position="697"/>
    </location>
</feature>
<feature type="binding site" evidence="9">
    <location>
        <position position="336"/>
    </location>
    <ligand>
        <name>Zn(2+)</name>
        <dbReference type="ChEBI" id="CHEBI:29105"/>
        <note>catalytic</note>
    </ligand>
</feature>
<dbReference type="Pfam" id="PF01562">
    <property type="entry name" value="Pep_M12B_propep"/>
    <property type="match status" value="1"/>
</dbReference>
<dbReference type="InterPro" id="IPR002870">
    <property type="entry name" value="Peptidase_M12B_N"/>
</dbReference>
<dbReference type="PANTHER" id="PTHR11905">
    <property type="entry name" value="ADAM A DISINTEGRIN AND METALLOPROTEASE DOMAIN"/>
    <property type="match status" value="1"/>
</dbReference>
<evidence type="ECO:0000259" key="15">
    <source>
        <dbReference type="PROSITE" id="PS50215"/>
    </source>
</evidence>